<dbReference type="AlphaFoldDB" id="A0AAV2Z9X1"/>
<keyword evidence="8" id="KW-0653">Protein transport</keyword>
<comment type="caution">
    <text evidence="14">The sequence shown here is derived from an EMBL/GenBank/DDBJ whole genome shotgun (WGS) entry which is preliminary data.</text>
</comment>
<dbReference type="PANTHER" id="PTHR23284">
    <property type="entry name" value="PROLACTIN REGULATORY ELEMENT BINDING PROTEIN"/>
    <property type="match status" value="1"/>
</dbReference>
<keyword evidence="15" id="KW-1185">Reference proteome</keyword>
<feature type="transmembrane region" description="Helical" evidence="13">
    <location>
        <begin position="475"/>
        <end position="495"/>
    </location>
</feature>
<dbReference type="GO" id="GO:0005085">
    <property type="term" value="F:guanyl-nucleotide exchange factor activity"/>
    <property type="evidence" value="ECO:0007669"/>
    <property type="project" value="InterPro"/>
</dbReference>
<keyword evidence="2" id="KW-0813">Transport</keyword>
<keyword evidence="4 13" id="KW-0812">Transmembrane</keyword>
<dbReference type="Gene3D" id="2.130.10.10">
    <property type="entry name" value="YVTN repeat-like/Quinoprotein amine dehydrogenase"/>
    <property type="match status" value="1"/>
</dbReference>
<dbReference type="GO" id="GO:0015031">
    <property type="term" value="P:protein transport"/>
    <property type="evidence" value="ECO:0007669"/>
    <property type="project" value="UniProtKB-KW"/>
</dbReference>
<evidence type="ECO:0000256" key="10">
    <source>
        <dbReference type="ARBA" id="ARBA00023136"/>
    </source>
</evidence>
<evidence type="ECO:0000256" key="13">
    <source>
        <dbReference type="SAM" id="Phobius"/>
    </source>
</evidence>
<evidence type="ECO:0000256" key="8">
    <source>
        <dbReference type="ARBA" id="ARBA00022927"/>
    </source>
</evidence>
<dbReference type="InterPro" id="IPR036322">
    <property type="entry name" value="WD40_repeat_dom_sf"/>
</dbReference>
<evidence type="ECO:0000256" key="9">
    <source>
        <dbReference type="ARBA" id="ARBA00022989"/>
    </source>
</evidence>
<dbReference type="Proteomes" id="UP001146120">
    <property type="component" value="Unassembled WGS sequence"/>
</dbReference>
<feature type="transmembrane region" description="Helical" evidence="13">
    <location>
        <begin position="590"/>
        <end position="611"/>
    </location>
</feature>
<feature type="region of interest" description="Disordered" evidence="12">
    <location>
        <begin position="201"/>
        <end position="224"/>
    </location>
</feature>
<evidence type="ECO:0000256" key="12">
    <source>
        <dbReference type="SAM" id="MobiDB-lite"/>
    </source>
</evidence>
<evidence type="ECO:0000256" key="1">
    <source>
        <dbReference type="ARBA" id="ARBA00004389"/>
    </source>
</evidence>
<dbReference type="SUPFAM" id="SSF50978">
    <property type="entry name" value="WD40 repeat-like"/>
    <property type="match status" value="1"/>
</dbReference>
<feature type="region of interest" description="Disordered" evidence="12">
    <location>
        <begin position="20"/>
        <end position="48"/>
    </location>
</feature>
<feature type="transmembrane region" description="Helical" evidence="13">
    <location>
        <begin position="548"/>
        <end position="570"/>
    </location>
</feature>
<keyword evidence="7" id="KW-0931">ER-Golgi transport</keyword>
<dbReference type="GO" id="GO:0003400">
    <property type="term" value="P:regulation of COPII vesicle coating"/>
    <property type="evidence" value="ECO:0007669"/>
    <property type="project" value="TreeGrafter"/>
</dbReference>
<evidence type="ECO:0000256" key="4">
    <source>
        <dbReference type="ARBA" id="ARBA00022692"/>
    </source>
</evidence>
<evidence type="ECO:0000256" key="2">
    <source>
        <dbReference type="ARBA" id="ARBA00022448"/>
    </source>
</evidence>
<evidence type="ECO:0000256" key="7">
    <source>
        <dbReference type="ARBA" id="ARBA00022892"/>
    </source>
</evidence>
<keyword evidence="9 13" id="KW-1133">Transmembrane helix</keyword>
<accession>A0AAV2Z9X1</accession>
<evidence type="ECO:0000313" key="15">
    <source>
        <dbReference type="Proteomes" id="UP001146120"/>
    </source>
</evidence>
<dbReference type="InterPro" id="IPR001680">
    <property type="entry name" value="WD40_rpt"/>
</dbReference>
<evidence type="ECO:0000256" key="6">
    <source>
        <dbReference type="ARBA" id="ARBA00022824"/>
    </source>
</evidence>
<dbReference type="EMBL" id="DAKRPA010000023">
    <property type="protein sequence ID" value="DBA03111.1"/>
    <property type="molecule type" value="Genomic_DNA"/>
</dbReference>
<protein>
    <submittedName>
        <fullName evidence="14">Uncharacterized protein</fullName>
    </submittedName>
</protein>
<dbReference type="Pfam" id="PF00400">
    <property type="entry name" value="WD40"/>
    <property type="match status" value="3"/>
</dbReference>
<dbReference type="InterPro" id="IPR045260">
    <property type="entry name" value="Sec12-like"/>
</dbReference>
<keyword evidence="10 13" id="KW-0472">Membrane</keyword>
<feature type="transmembrane region" description="Helical" evidence="13">
    <location>
        <begin position="521"/>
        <end position="541"/>
    </location>
</feature>
<evidence type="ECO:0000313" key="14">
    <source>
        <dbReference type="EMBL" id="DBA03111.1"/>
    </source>
</evidence>
<feature type="repeat" description="WD" evidence="11">
    <location>
        <begin position="248"/>
        <end position="290"/>
    </location>
</feature>
<comment type="subcellular location">
    <subcellularLocation>
        <location evidence="1">Endoplasmic reticulum membrane</location>
        <topology evidence="1">Single-pass membrane protein</topology>
    </subcellularLocation>
</comment>
<keyword evidence="6" id="KW-0256">Endoplasmic reticulum</keyword>
<keyword evidence="5" id="KW-0677">Repeat</keyword>
<sequence>MVPCLYSDQGRTRSLNLRAAPRRGRSTRCRRRRNPILAPTARAPHATQRTRAGTMLMVKYPIMGLSYARGYFAICGGGGSLKSGIKNTVDIYELSDANPSGFVKVITAETGKELASGVAFSHDGLLIAVSVNAACWIYELDKKQKSMKLLVQFRTDFAEEESSQSVVRFVGNSTLLTGGEDGVVRVWKLSQEPSAMEKATGTAAALANSESDSHPKGKDDKKKPVVIQPKLGDFAINGSTMVTLTREHRGHKKRIRDIDVDPAHRNLVATSSEDQSCHLWRLNEVTTIHKFSKDDALDLAYQRLGAKLPAGPRKHQFRCVRFANDGRHLYTVLTPARGDSILIKWRPETLAQTREDGWAWVLEDAAVAGERPVASICVSPDDKFVCTAAVSGDVRVFSTAVLKACKRYASEQHSFAITGMSFGSLPSQNDATCYVVSGGADKKLIRHDIPMSQAGAGAGSPLEPVVGMLSGVVKLVLAGVLWMTIMFSMLFFAHAKYGLLANGPVSGFEDMGEMRLDSADALVSIGVMVQSLAMAFLLAVFSSTSSMFFWNGLSCLLASALAFFVAISPMLSFTWTSGDPAFDQLLDFKISIVLGAICIIFLLFHSLLALIR</sequence>
<gene>
    <name evidence="14" type="ORF">N0F65_003358</name>
</gene>
<dbReference type="InterPro" id="IPR015943">
    <property type="entry name" value="WD40/YVTN_repeat-like_dom_sf"/>
</dbReference>
<dbReference type="PROSITE" id="PS50082">
    <property type="entry name" value="WD_REPEATS_2"/>
    <property type="match status" value="2"/>
</dbReference>
<evidence type="ECO:0000256" key="3">
    <source>
        <dbReference type="ARBA" id="ARBA00022574"/>
    </source>
</evidence>
<evidence type="ECO:0000256" key="11">
    <source>
        <dbReference type="PROSITE-ProRule" id="PRU00221"/>
    </source>
</evidence>
<name>A0AAV2Z9X1_9STRA</name>
<organism evidence="14 15">
    <name type="scientific">Lagenidium giganteum</name>
    <dbReference type="NCBI Taxonomy" id="4803"/>
    <lineage>
        <taxon>Eukaryota</taxon>
        <taxon>Sar</taxon>
        <taxon>Stramenopiles</taxon>
        <taxon>Oomycota</taxon>
        <taxon>Peronosporomycetes</taxon>
        <taxon>Pythiales</taxon>
        <taxon>Pythiaceae</taxon>
    </lineage>
</organism>
<dbReference type="SMART" id="SM00320">
    <property type="entry name" value="WD40"/>
    <property type="match status" value="5"/>
</dbReference>
<evidence type="ECO:0000256" key="5">
    <source>
        <dbReference type="ARBA" id="ARBA00022737"/>
    </source>
</evidence>
<dbReference type="GO" id="GO:0005789">
    <property type="term" value="C:endoplasmic reticulum membrane"/>
    <property type="evidence" value="ECO:0007669"/>
    <property type="project" value="UniProtKB-SubCell"/>
</dbReference>
<reference evidence="14" key="1">
    <citation type="submission" date="2022-11" db="EMBL/GenBank/DDBJ databases">
        <authorList>
            <person name="Morgan W.R."/>
            <person name="Tartar A."/>
        </authorList>
    </citation>
    <scope>NUCLEOTIDE SEQUENCE</scope>
    <source>
        <strain evidence="14">ARSEF 373</strain>
    </source>
</reference>
<feature type="compositionally biased region" description="Basic and acidic residues" evidence="12">
    <location>
        <begin position="211"/>
        <end position="223"/>
    </location>
</feature>
<feature type="compositionally biased region" description="Basic residues" evidence="12">
    <location>
        <begin position="20"/>
        <end position="34"/>
    </location>
</feature>
<feature type="repeat" description="WD" evidence="11">
    <location>
        <begin position="175"/>
        <end position="197"/>
    </location>
</feature>
<keyword evidence="3 11" id="KW-0853">WD repeat</keyword>
<dbReference type="PANTHER" id="PTHR23284:SF0">
    <property type="entry name" value="PROLACTIN REGULATORY ELEMENT-BINDING PROTEIN"/>
    <property type="match status" value="1"/>
</dbReference>
<dbReference type="GO" id="GO:0006888">
    <property type="term" value="P:endoplasmic reticulum to Golgi vesicle-mediated transport"/>
    <property type="evidence" value="ECO:0007669"/>
    <property type="project" value="TreeGrafter"/>
</dbReference>
<reference evidence="14" key="2">
    <citation type="journal article" date="2023" name="Microbiol Resour">
        <title>Decontamination and Annotation of the Draft Genome Sequence of the Oomycete Lagenidium giganteum ARSEF 373.</title>
        <authorList>
            <person name="Morgan W.R."/>
            <person name="Tartar A."/>
        </authorList>
    </citation>
    <scope>NUCLEOTIDE SEQUENCE</scope>
    <source>
        <strain evidence="14">ARSEF 373</strain>
    </source>
</reference>
<proteinExistence type="predicted"/>